<organism evidence="8 9">
    <name type="scientific">Aspergillus taichungensis</name>
    <dbReference type="NCBI Taxonomy" id="482145"/>
    <lineage>
        <taxon>Eukaryota</taxon>
        <taxon>Fungi</taxon>
        <taxon>Dikarya</taxon>
        <taxon>Ascomycota</taxon>
        <taxon>Pezizomycotina</taxon>
        <taxon>Eurotiomycetes</taxon>
        <taxon>Eurotiomycetidae</taxon>
        <taxon>Eurotiales</taxon>
        <taxon>Aspergillaceae</taxon>
        <taxon>Aspergillus</taxon>
        <taxon>Aspergillus subgen. Circumdati</taxon>
    </lineage>
</organism>
<dbReference type="Pfam" id="PF04082">
    <property type="entry name" value="Fungal_trans"/>
    <property type="match status" value="1"/>
</dbReference>
<name>A0A2J5HH50_9EURO</name>
<comment type="subcellular location">
    <subcellularLocation>
        <location evidence="1">Nucleus</location>
    </subcellularLocation>
</comment>
<keyword evidence="5" id="KW-0539">Nucleus</keyword>
<evidence type="ECO:0000256" key="1">
    <source>
        <dbReference type="ARBA" id="ARBA00004123"/>
    </source>
</evidence>
<dbReference type="PANTHER" id="PTHR47338">
    <property type="entry name" value="ZN(II)2CYS6 TRANSCRIPTION FACTOR (EUROFUNG)-RELATED"/>
    <property type="match status" value="1"/>
</dbReference>
<keyword evidence="3" id="KW-0805">Transcription regulation</keyword>
<evidence type="ECO:0000313" key="8">
    <source>
        <dbReference type="EMBL" id="PLN76176.1"/>
    </source>
</evidence>
<sequence>MFLDHLQADCPSSQRIQRIEDRLEEMTHLLQESLSQVGALTTRTGEKPSAPAPLSEHRERNSSIPRFSGSPEEAVELSSSSLPPDLVKAEIDVYLTYFHDQPYCLFSRDWLLTHGGLLPPEVAYPLVALTSRLSGSSLPLGTSRPPAEYCSQRAWEILSHFHRSGNVGMSVMQGTFLMAQVDFADGRLHRAFPAVAMAIRTLQSAGLNKDRYAHCLDTPAAEERIRLTWAFFMLDRSYNASRNYSLCLSDKHFTLPFPSPDPTAAYRDPHSPIRGRLLDGPSKQGEKVDHGVLACLIRLYSIWGKTTEYVFAPSDKNALPPWQAGSAMARLESDWLQFETHFADAHRYIQVDFQRRAREEPQARGYLATWLHVQFLFHSVQAFLHHPFVIMVKLRQMDGNIPNTFLQKSYESSLLHSRWIARFVREMSEVGFCLYDPFLGYLAAIAATIQLEHTGSRNQQVASLVNKDFRTLVQFINGLSAHYDNMAVLANRVNELAARHRNYGSLYYTQDRYSGALSRMPTPSNIPHMSLDDESLMWDILDLSSCVPPTDTTLLGDLALPPNPLGRQPLSEPPVSPTPSEDTVHVRAADPRATLPPLSSQDLPALYELDPDGMTVPGWPFAHRNATDGVEAGIPDIPDWLMLGGYEQL</sequence>
<dbReference type="GO" id="GO:0000981">
    <property type="term" value="F:DNA-binding transcription factor activity, RNA polymerase II-specific"/>
    <property type="evidence" value="ECO:0007669"/>
    <property type="project" value="InterPro"/>
</dbReference>
<gene>
    <name evidence="8" type="ORF">BDW42DRAFT_26078</name>
</gene>
<dbReference type="OrthoDB" id="424974at2759"/>
<dbReference type="CDD" id="cd12148">
    <property type="entry name" value="fungal_TF_MHR"/>
    <property type="match status" value="1"/>
</dbReference>
<dbReference type="GO" id="GO:0008270">
    <property type="term" value="F:zinc ion binding"/>
    <property type="evidence" value="ECO:0007669"/>
    <property type="project" value="InterPro"/>
</dbReference>
<evidence type="ECO:0000256" key="5">
    <source>
        <dbReference type="ARBA" id="ARBA00023242"/>
    </source>
</evidence>
<feature type="domain" description="Xylanolytic transcriptional activator regulatory" evidence="7">
    <location>
        <begin position="92"/>
        <end position="263"/>
    </location>
</feature>
<evidence type="ECO:0000256" key="4">
    <source>
        <dbReference type="ARBA" id="ARBA00023163"/>
    </source>
</evidence>
<keyword evidence="9" id="KW-1185">Reference proteome</keyword>
<evidence type="ECO:0000256" key="3">
    <source>
        <dbReference type="ARBA" id="ARBA00023015"/>
    </source>
</evidence>
<dbReference type="GO" id="GO:0003677">
    <property type="term" value="F:DNA binding"/>
    <property type="evidence" value="ECO:0007669"/>
    <property type="project" value="InterPro"/>
</dbReference>
<feature type="region of interest" description="Disordered" evidence="6">
    <location>
        <begin position="38"/>
        <end position="70"/>
    </location>
</feature>
<evidence type="ECO:0000313" key="9">
    <source>
        <dbReference type="Proteomes" id="UP000235023"/>
    </source>
</evidence>
<dbReference type="GO" id="GO:0006351">
    <property type="term" value="P:DNA-templated transcription"/>
    <property type="evidence" value="ECO:0007669"/>
    <property type="project" value="InterPro"/>
</dbReference>
<proteinExistence type="predicted"/>
<dbReference type="PANTHER" id="PTHR47338:SF9">
    <property type="entry name" value="ZN(II)2CYS6 TRANSCRIPTION FACTOR (EUROFUNG)"/>
    <property type="match status" value="1"/>
</dbReference>
<protein>
    <recommendedName>
        <fullName evidence="7">Xylanolytic transcriptional activator regulatory domain-containing protein</fullName>
    </recommendedName>
</protein>
<keyword evidence="2" id="KW-0479">Metal-binding</keyword>
<dbReference type="GO" id="GO:0005634">
    <property type="term" value="C:nucleus"/>
    <property type="evidence" value="ECO:0007669"/>
    <property type="project" value="UniProtKB-SubCell"/>
</dbReference>
<dbReference type="Proteomes" id="UP000235023">
    <property type="component" value="Unassembled WGS sequence"/>
</dbReference>
<dbReference type="InterPro" id="IPR050815">
    <property type="entry name" value="TF_fung"/>
</dbReference>
<dbReference type="InterPro" id="IPR007219">
    <property type="entry name" value="XnlR_reg_dom"/>
</dbReference>
<evidence type="ECO:0000256" key="6">
    <source>
        <dbReference type="SAM" id="MobiDB-lite"/>
    </source>
</evidence>
<dbReference type="EMBL" id="KZ559625">
    <property type="protein sequence ID" value="PLN76176.1"/>
    <property type="molecule type" value="Genomic_DNA"/>
</dbReference>
<evidence type="ECO:0000259" key="7">
    <source>
        <dbReference type="Pfam" id="PF04082"/>
    </source>
</evidence>
<accession>A0A2J5HH50</accession>
<dbReference type="AlphaFoldDB" id="A0A2J5HH50"/>
<evidence type="ECO:0000256" key="2">
    <source>
        <dbReference type="ARBA" id="ARBA00022723"/>
    </source>
</evidence>
<feature type="region of interest" description="Disordered" evidence="6">
    <location>
        <begin position="558"/>
        <end position="585"/>
    </location>
</feature>
<reference evidence="9" key="1">
    <citation type="submission" date="2017-12" db="EMBL/GenBank/DDBJ databases">
        <authorList>
            <consortium name="DOE Joint Genome Institute"/>
            <person name="Mondo S.J."/>
            <person name="Kjaerbolling I."/>
            <person name="Vesth T.C."/>
            <person name="Frisvad J.C."/>
            <person name="Nybo J.L."/>
            <person name="Theobald S."/>
            <person name="Kuo A."/>
            <person name="Bowyer P."/>
            <person name="Matsuda Y."/>
            <person name="Lyhne E.K."/>
            <person name="Kogle M.E."/>
            <person name="Clum A."/>
            <person name="Lipzen A."/>
            <person name="Salamov A."/>
            <person name="Ngan C.Y."/>
            <person name="Daum C."/>
            <person name="Chiniquy J."/>
            <person name="Barry K."/>
            <person name="LaButti K."/>
            <person name="Haridas S."/>
            <person name="Simmons B.A."/>
            <person name="Magnuson J.K."/>
            <person name="Mortensen U.H."/>
            <person name="Larsen T.O."/>
            <person name="Grigoriev I.V."/>
            <person name="Baker S.E."/>
            <person name="Andersen M.R."/>
            <person name="Nordberg H.P."/>
            <person name="Cantor M.N."/>
            <person name="Hua S.X."/>
        </authorList>
    </citation>
    <scope>NUCLEOTIDE SEQUENCE [LARGE SCALE GENOMIC DNA]</scope>
    <source>
        <strain evidence="9">IBT 19404</strain>
    </source>
</reference>
<keyword evidence="4" id="KW-0804">Transcription</keyword>